<sequence>MTDSDLVREVLSEYPVFDGHNDLPITARGRYGEDPVAARIAEGNDALHTDIPSLRAGGVGAQFWSVYVPSHLPEPEAVCQVLEQIDFVYRLEKTYPDTFQIARTAADIRSAWAAGRIASLMGAEGGHSIRESLGVLRMLRQLGVGYMTLTHNDNTTWAKSATGEDADYGLTDFGREVVREMNRIGMLVDISHVHEDTMYDALAASSKPVIFSHSSCRDVANHPRNAPDGVLEALAANDGVIMITFVPFFINEAAGEHWNASQAKREELGLRHPLKPEADGAPQLSREAEAYETWLAENPAPAVGIDDVVTHVEHAREVAGIDHIGIGSDFDGIPAGPEGLQRVSDYPRLFEALTAKGWSAQDLKKLASGNILRVVEASEVSSW</sequence>
<evidence type="ECO:0000313" key="1">
    <source>
        <dbReference type="EMBL" id="TFU32784.1"/>
    </source>
</evidence>
<dbReference type="GO" id="GO:0006508">
    <property type="term" value="P:proteolysis"/>
    <property type="evidence" value="ECO:0007669"/>
    <property type="project" value="InterPro"/>
</dbReference>
<dbReference type="CDD" id="cd01301">
    <property type="entry name" value="rDP_like"/>
    <property type="match status" value="1"/>
</dbReference>
<proteinExistence type="predicted"/>
<dbReference type="EMBL" id="SPQB01000019">
    <property type="protein sequence ID" value="TFU32784.1"/>
    <property type="molecule type" value="Genomic_DNA"/>
</dbReference>
<dbReference type="PANTHER" id="PTHR10443:SF12">
    <property type="entry name" value="DIPEPTIDASE"/>
    <property type="match status" value="1"/>
</dbReference>
<keyword evidence="2" id="KW-1185">Reference proteome</keyword>
<dbReference type="Proteomes" id="UP000298358">
    <property type="component" value="Unassembled WGS sequence"/>
</dbReference>
<dbReference type="AlphaFoldDB" id="A0A4Y9FU08"/>
<dbReference type="InterPro" id="IPR008257">
    <property type="entry name" value="Pept_M19"/>
</dbReference>
<protein>
    <submittedName>
        <fullName evidence="1">Membrane dipeptidase</fullName>
    </submittedName>
</protein>
<dbReference type="OrthoDB" id="9804920at2"/>
<gene>
    <name evidence="1" type="ORF">E4U02_09190</name>
</gene>
<accession>A0A4Y9FU08</accession>
<dbReference type="SUPFAM" id="SSF51556">
    <property type="entry name" value="Metallo-dependent hydrolases"/>
    <property type="match status" value="1"/>
</dbReference>
<reference evidence="1 2" key="1">
    <citation type="submission" date="2019-03" db="EMBL/GenBank/DDBJ databases">
        <title>Diversity of the mouse oral microbiome.</title>
        <authorList>
            <person name="Joseph S."/>
            <person name="Aduse-Opoku J."/>
            <person name="Curtis M."/>
            <person name="Wade W."/>
            <person name="Hashim A."/>
        </authorList>
    </citation>
    <scope>NUCLEOTIDE SEQUENCE [LARGE SCALE GENOMIC DNA]</scope>
    <source>
        <strain evidence="1 2">P1012</strain>
    </source>
</reference>
<dbReference type="InterPro" id="IPR032466">
    <property type="entry name" value="Metal_Hydrolase"/>
</dbReference>
<evidence type="ECO:0000313" key="2">
    <source>
        <dbReference type="Proteomes" id="UP000298358"/>
    </source>
</evidence>
<organism evidence="1 2">
    <name type="scientific">Microbacterium paludicola</name>
    <dbReference type="NCBI Taxonomy" id="300019"/>
    <lineage>
        <taxon>Bacteria</taxon>
        <taxon>Bacillati</taxon>
        <taxon>Actinomycetota</taxon>
        <taxon>Actinomycetes</taxon>
        <taxon>Micrococcales</taxon>
        <taxon>Microbacteriaceae</taxon>
        <taxon>Microbacterium</taxon>
    </lineage>
</organism>
<dbReference type="PROSITE" id="PS51365">
    <property type="entry name" value="RENAL_DIPEPTIDASE_2"/>
    <property type="match status" value="1"/>
</dbReference>
<dbReference type="PANTHER" id="PTHR10443">
    <property type="entry name" value="MICROSOMAL DIPEPTIDASE"/>
    <property type="match status" value="1"/>
</dbReference>
<dbReference type="Pfam" id="PF01244">
    <property type="entry name" value="Peptidase_M19"/>
    <property type="match status" value="1"/>
</dbReference>
<name>A0A4Y9FU08_9MICO</name>
<dbReference type="GO" id="GO:0070573">
    <property type="term" value="F:metallodipeptidase activity"/>
    <property type="evidence" value="ECO:0007669"/>
    <property type="project" value="InterPro"/>
</dbReference>
<dbReference type="Gene3D" id="3.20.20.140">
    <property type="entry name" value="Metal-dependent hydrolases"/>
    <property type="match status" value="1"/>
</dbReference>
<comment type="caution">
    <text evidence="1">The sequence shown here is derived from an EMBL/GenBank/DDBJ whole genome shotgun (WGS) entry which is preliminary data.</text>
</comment>